<sequence length="176" mass="20256">MRFKKIFIYVFLMIISLSITSCSFVEPINSTKSIKEIQATTPIPKDYLDNIVKKYVGPEGMQPYFGGKTFYDYKIIDSEKSGDIIKIYLDLIGQEYYIEDDKLAMGTGGAFFASVTIKKENNNYKLVSYKVSKELETEESLKIFPKSIRKKALRTNTPSLKNVEKEAETYFKKTKN</sequence>
<organism evidence="1 2">
    <name type="scientific">Clostridium botulinum</name>
    <dbReference type="NCBI Taxonomy" id="1491"/>
    <lineage>
        <taxon>Bacteria</taxon>
        <taxon>Bacillati</taxon>
        <taxon>Bacillota</taxon>
        <taxon>Clostridia</taxon>
        <taxon>Eubacteriales</taxon>
        <taxon>Clostridiaceae</taxon>
        <taxon>Clostridium</taxon>
    </lineage>
</organism>
<evidence type="ECO:0000313" key="2">
    <source>
        <dbReference type="Proteomes" id="UP000472521"/>
    </source>
</evidence>
<dbReference type="AlphaFoldDB" id="A0A6B4K294"/>
<dbReference type="PROSITE" id="PS51257">
    <property type="entry name" value="PROKAR_LIPOPROTEIN"/>
    <property type="match status" value="1"/>
</dbReference>
<dbReference type="EMBL" id="SWND01000001">
    <property type="protein sequence ID" value="NFF00709.1"/>
    <property type="molecule type" value="Genomic_DNA"/>
</dbReference>
<accession>A0A6B4K294</accession>
<evidence type="ECO:0008006" key="3">
    <source>
        <dbReference type="Google" id="ProtNLM"/>
    </source>
</evidence>
<dbReference type="Proteomes" id="UP000472521">
    <property type="component" value="Unassembled WGS sequence"/>
</dbReference>
<gene>
    <name evidence="1" type="ORF">FCV25_02810</name>
</gene>
<proteinExistence type="predicted"/>
<reference evidence="1 2" key="1">
    <citation type="submission" date="2019-04" db="EMBL/GenBank/DDBJ databases">
        <title>Genome sequencing of Clostridium botulinum Groups I-IV and Clostridium butyricum.</title>
        <authorList>
            <person name="Brunt J."/>
            <person name="Van Vliet A.H.M."/>
            <person name="Stringer S.C."/>
            <person name="Carter A.T."/>
            <person name="Peck M.W."/>
        </authorList>
    </citation>
    <scope>NUCLEOTIDE SEQUENCE [LARGE SCALE GENOMIC DNA]</scope>
    <source>
        <strain evidence="1 2">IFR 18/054</strain>
    </source>
</reference>
<comment type="caution">
    <text evidence="1">The sequence shown here is derived from an EMBL/GenBank/DDBJ whole genome shotgun (WGS) entry which is preliminary data.</text>
</comment>
<evidence type="ECO:0000313" key="1">
    <source>
        <dbReference type="EMBL" id="NFF00709.1"/>
    </source>
</evidence>
<protein>
    <recommendedName>
        <fullName evidence="3">Lipoprotein</fullName>
    </recommendedName>
</protein>
<name>A0A6B4K294_CLOBO</name>